<evidence type="ECO:0000259" key="1">
    <source>
        <dbReference type="Pfam" id="PF20172"/>
    </source>
</evidence>
<dbReference type="Pfam" id="PF20172">
    <property type="entry name" value="DUF6538"/>
    <property type="match status" value="1"/>
</dbReference>
<name>A0A558R458_9SPHN</name>
<dbReference type="Proteomes" id="UP000318681">
    <property type="component" value="Unassembled WGS sequence"/>
</dbReference>
<comment type="caution">
    <text evidence="2">The sequence shown here is derived from an EMBL/GenBank/DDBJ whole genome shotgun (WGS) entry which is preliminary data.</text>
</comment>
<dbReference type="AlphaFoldDB" id="A0A558R458"/>
<keyword evidence="3" id="KW-1185">Reference proteome</keyword>
<reference evidence="2 3" key="1">
    <citation type="submission" date="2019-07" db="EMBL/GenBank/DDBJ databases">
        <title>Sphingomonas solaris sp. nov., isolated from a solar panel from Boston, Massachusetts.</title>
        <authorList>
            <person name="Tanner K."/>
            <person name="Pascual J."/>
            <person name="Mancuso C."/>
            <person name="Pereto J."/>
            <person name="Khalil A."/>
            <person name="Vilanova C."/>
        </authorList>
    </citation>
    <scope>NUCLEOTIDE SEQUENCE [LARGE SCALE GENOMIC DNA]</scope>
    <source>
        <strain evidence="2 3">R4DWN</strain>
    </source>
</reference>
<dbReference type="OrthoDB" id="9784724at2"/>
<gene>
    <name evidence="2" type="ORF">FOY91_10615</name>
</gene>
<accession>A0A558R458</accession>
<dbReference type="RefSeq" id="WP_145151244.1">
    <property type="nucleotide sequence ID" value="NZ_VNIM01000037.1"/>
</dbReference>
<evidence type="ECO:0000313" key="2">
    <source>
        <dbReference type="EMBL" id="TVV74174.1"/>
    </source>
</evidence>
<dbReference type="InterPro" id="IPR046668">
    <property type="entry name" value="DUF6538"/>
</dbReference>
<protein>
    <recommendedName>
        <fullName evidence="1">DUF6538 domain-containing protein</fullName>
    </recommendedName>
</protein>
<evidence type="ECO:0000313" key="3">
    <source>
        <dbReference type="Proteomes" id="UP000318681"/>
    </source>
</evidence>
<feature type="domain" description="DUF6538" evidence="1">
    <location>
        <begin position="6"/>
        <end position="55"/>
    </location>
</feature>
<dbReference type="EMBL" id="VNIM01000037">
    <property type="protein sequence ID" value="TVV74174.1"/>
    <property type="molecule type" value="Genomic_DNA"/>
</dbReference>
<organism evidence="2 3">
    <name type="scientific">Alterirhizorhabdus solaris</name>
    <dbReference type="NCBI Taxonomy" id="2529389"/>
    <lineage>
        <taxon>Bacteria</taxon>
        <taxon>Pseudomonadati</taxon>
        <taxon>Pseudomonadota</taxon>
        <taxon>Alphaproteobacteria</taxon>
        <taxon>Sphingomonadales</taxon>
        <taxon>Rhizorhabdaceae</taxon>
        <taxon>Alterirhizorhabdus</taxon>
    </lineage>
</organism>
<proteinExistence type="predicted"/>
<sequence length="68" mass="7745">MGRQTYLLRKNGRYHFRRRVAFGRGNSRPIMLALGTTDPGDARRIVNRLAVKWDAISMQVALVSSGER</sequence>